<dbReference type="InterPro" id="IPR011051">
    <property type="entry name" value="RmlC_Cupin_sf"/>
</dbReference>
<dbReference type="PANTHER" id="PTHR11019:SF159">
    <property type="entry name" value="TRANSCRIPTIONAL REGULATOR-RELATED"/>
    <property type="match status" value="1"/>
</dbReference>
<dbReference type="RefSeq" id="WP_243800784.1">
    <property type="nucleotide sequence ID" value="NZ_JALHAT010000022.1"/>
</dbReference>
<evidence type="ECO:0000313" key="6">
    <source>
        <dbReference type="Proteomes" id="UP001162802"/>
    </source>
</evidence>
<dbReference type="PANTHER" id="PTHR11019">
    <property type="entry name" value="HTH-TYPE TRANSCRIPTIONAL REGULATOR NIMR"/>
    <property type="match status" value="1"/>
</dbReference>
<evidence type="ECO:0000256" key="1">
    <source>
        <dbReference type="ARBA" id="ARBA00023015"/>
    </source>
</evidence>
<keyword evidence="3" id="KW-0804">Transcription</keyword>
<dbReference type="InterPro" id="IPR047264">
    <property type="entry name" value="Cupin_HpaA-like_N"/>
</dbReference>
<keyword evidence="1" id="KW-0805">Transcription regulation</keyword>
<dbReference type="InterPro" id="IPR009057">
    <property type="entry name" value="Homeodomain-like_sf"/>
</dbReference>
<keyword evidence="6" id="KW-1185">Reference proteome</keyword>
<comment type="caution">
    <text evidence="5">The sequence shown here is derived from an EMBL/GenBank/DDBJ whole genome shotgun (WGS) entry which is preliminary data.</text>
</comment>
<evidence type="ECO:0000259" key="4">
    <source>
        <dbReference type="PROSITE" id="PS01124"/>
    </source>
</evidence>
<dbReference type="CDD" id="cd06999">
    <property type="entry name" value="cupin_HpaA-like_N"/>
    <property type="match status" value="1"/>
</dbReference>
<dbReference type="PROSITE" id="PS01124">
    <property type="entry name" value="HTH_ARAC_FAMILY_2"/>
    <property type="match status" value="1"/>
</dbReference>
<evidence type="ECO:0000313" key="5">
    <source>
        <dbReference type="EMBL" id="MCJ1961560.1"/>
    </source>
</evidence>
<dbReference type="Pfam" id="PF12833">
    <property type="entry name" value="HTH_18"/>
    <property type="match status" value="1"/>
</dbReference>
<dbReference type="Gene3D" id="2.60.120.10">
    <property type="entry name" value="Jelly Rolls"/>
    <property type="match status" value="1"/>
</dbReference>
<dbReference type="SUPFAM" id="SSF46689">
    <property type="entry name" value="Homeodomain-like"/>
    <property type="match status" value="1"/>
</dbReference>
<dbReference type="SUPFAM" id="SSF51182">
    <property type="entry name" value="RmlC-like cupins"/>
    <property type="match status" value="1"/>
</dbReference>
<keyword evidence="2" id="KW-0238">DNA-binding</keyword>
<evidence type="ECO:0000256" key="2">
    <source>
        <dbReference type="ARBA" id="ARBA00023125"/>
    </source>
</evidence>
<dbReference type="InterPro" id="IPR014710">
    <property type="entry name" value="RmlC-like_jellyroll"/>
</dbReference>
<sequence length="287" mass="31669">MAPGTIPTFLLYGEDLGEIPAQFAHIETIATRSSLLDWEIGAHRHLHSVQILLVSKGQVTFRCDGRVETLRGPCFMAVPIGSVHGFQFQPDTRGYVLSLSAAFVARGSDAQDPLLHMLTHGASGEVAPGAVERVDWLCREMLAIQADWRLPSALFLTLAEALVRSLEAPQSEAPPAQSDEARLSAFRQLIELHLTEHRAVEWYAAQMRVSGKTLTRICQRAAGCTPTEMLHARLLLEAQRLLCFTNASVVQVANDLGFSDPSYFSRFYQRLSGRRPQQDKSSATGRS</sequence>
<feature type="domain" description="HTH araC/xylS-type" evidence="4">
    <location>
        <begin position="184"/>
        <end position="282"/>
    </location>
</feature>
<proteinExistence type="predicted"/>
<evidence type="ECO:0000256" key="3">
    <source>
        <dbReference type="ARBA" id="ARBA00023163"/>
    </source>
</evidence>
<dbReference type="Proteomes" id="UP001162802">
    <property type="component" value="Unassembled WGS sequence"/>
</dbReference>
<reference evidence="5" key="1">
    <citation type="submission" date="2022-03" db="EMBL/GenBank/DDBJ databases">
        <title>Identification of a novel bacterium isolated from mangrove sediments.</title>
        <authorList>
            <person name="Pan X."/>
        </authorList>
    </citation>
    <scope>NUCLEOTIDE SEQUENCE</scope>
    <source>
        <strain evidence="5">B2637</strain>
    </source>
</reference>
<dbReference type="InterPro" id="IPR003313">
    <property type="entry name" value="AraC-bd"/>
</dbReference>
<dbReference type="Pfam" id="PF02311">
    <property type="entry name" value="AraC_binding"/>
    <property type="match status" value="1"/>
</dbReference>
<dbReference type="SMART" id="SM00342">
    <property type="entry name" value="HTH_ARAC"/>
    <property type="match status" value="1"/>
</dbReference>
<accession>A0ABT0AED7</accession>
<name>A0ABT0AED7_9SPHN</name>
<organism evidence="5 6">
    <name type="scientific">Novosphingobium mangrovi</name>
    <name type="common">ex Hu et al. 2023</name>
    <dbReference type="NCBI Taxonomy" id="2930094"/>
    <lineage>
        <taxon>Bacteria</taxon>
        <taxon>Pseudomonadati</taxon>
        <taxon>Pseudomonadota</taxon>
        <taxon>Alphaproteobacteria</taxon>
        <taxon>Sphingomonadales</taxon>
        <taxon>Sphingomonadaceae</taxon>
        <taxon>Novosphingobium</taxon>
    </lineage>
</organism>
<protein>
    <submittedName>
        <fullName evidence="5">Helix-turn-helix domain-containing protein</fullName>
    </submittedName>
</protein>
<gene>
    <name evidence="5" type="ORF">MTR65_12770</name>
</gene>
<dbReference type="Gene3D" id="1.10.10.60">
    <property type="entry name" value="Homeodomain-like"/>
    <property type="match status" value="1"/>
</dbReference>
<dbReference type="InterPro" id="IPR018060">
    <property type="entry name" value="HTH_AraC"/>
</dbReference>
<dbReference type="EMBL" id="JALHAT010000022">
    <property type="protein sequence ID" value="MCJ1961560.1"/>
    <property type="molecule type" value="Genomic_DNA"/>
</dbReference>